<keyword evidence="4" id="KW-1185">Reference proteome</keyword>
<feature type="transmembrane region" description="Helical" evidence="1">
    <location>
        <begin position="46"/>
        <end position="64"/>
    </location>
</feature>
<reference evidence="3 4" key="1">
    <citation type="journal article" date="2021" name="ISME Commun">
        <title>Automated analysis of genomic sequences facilitates high-throughput and comprehensive description of bacteria.</title>
        <authorList>
            <person name="Hitch T.C.A."/>
        </authorList>
    </citation>
    <scope>NUCLEOTIDE SEQUENCE [LARGE SCALE GENOMIC DNA]</scope>
    <source>
        <strain evidence="3 4">Sanger_109</strain>
    </source>
</reference>
<dbReference type="Gene3D" id="3.30.565.40">
    <property type="entry name" value="Fervidobacterium nodosum Rt17-B1 like"/>
    <property type="match status" value="1"/>
</dbReference>
<comment type="caution">
    <text evidence="3">The sequence shown here is derived from an EMBL/GenBank/DDBJ whole genome shotgun (WGS) entry which is preliminary data.</text>
</comment>
<feature type="domain" description="DUF3298" evidence="2">
    <location>
        <begin position="201"/>
        <end position="285"/>
    </location>
</feature>
<gene>
    <name evidence="3" type="ORF">OCV88_01530</name>
</gene>
<dbReference type="InterPro" id="IPR037126">
    <property type="entry name" value="PdaC/RsiV-like_sf"/>
</dbReference>
<evidence type="ECO:0000313" key="3">
    <source>
        <dbReference type="EMBL" id="MCU6761015.1"/>
    </source>
</evidence>
<dbReference type="Pfam" id="PF11738">
    <property type="entry name" value="DUF3298"/>
    <property type="match status" value="1"/>
</dbReference>
<keyword evidence="1" id="KW-0472">Membrane</keyword>
<evidence type="ECO:0000256" key="1">
    <source>
        <dbReference type="SAM" id="Phobius"/>
    </source>
</evidence>
<dbReference type="EMBL" id="JAOQJQ010000001">
    <property type="protein sequence ID" value="MCU6761015.1"/>
    <property type="molecule type" value="Genomic_DNA"/>
</dbReference>
<proteinExistence type="predicted"/>
<protein>
    <submittedName>
        <fullName evidence="3">RsiV family protein</fullName>
    </submittedName>
</protein>
<dbReference type="Proteomes" id="UP001652442">
    <property type="component" value="Unassembled WGS sequence"/>
</dbReference>
<keyword evidence="1" id="KW-1133">Transmembrane helix</keyword>
<keyword evidence="1" id="KW-0812">Transmembrane</keyword>
<sequence>MTEWRELEELKKEYQNIPVPSEGRSGVETAVKLAVKIKRDRKRKRFLGRVLAAAAVLLLIFVLPNTSKTIAYAMQKIPVLGAVISVVVPEEYRYESERYQADVSVPRLVVEESTSTAGIEKSADEINREVDEMTKRLIQQFEADVKNGQSYGGVTVSHKVVTNTDQWFTLRIDVYEAAGSSNFYSYFYHINKVTGEIAQLKDIFKRGSDYRAVISNEIKKQMKKEMDADPDVIYWLNNSEIGDGNFKAIQENQKFYFDREGNIVICFDKYEVAPGYMGPSEFTIDSKVIAEYLVK</sequence>
<dbReference type="InterPro" id="IPR021729">
    <property type="entry name" value="DUF3298"/>
</dbReference>
<evidence type="ECO:0000313" key="4">
    <source>
        <dbReference type="Proteomes" id="UP001652442"/>
    </source>
</evidence>
<evidence type="ECO:0000259" key="2">
    <source>
        <dbReference type="Pfam" id="PF11738"/>
    </source>
</evidence>
<accession>A0ABT2TFQ3</accession>
<organism evidence="3 4">
    <name type="scientific">Brotonthovivens ammoniilytica</name>
    <dbReference type="NCBI Taxonomy" id="2981725"/>
    <lineage>
        <taxon>Bacteria</taxon>
        <taxon>Bacillati</taxon>
        <taxon>Bacillota</taxon>
        <taxon>Clostridia</taxon>
        <taxon>Lachnospirales</taxon>
        <taxon>Lachnospiraceae</taxon>
        <taxon>Brotonthovivens</taxon>
    </lineage>
</organism>
<name>A0ABT2TFQ3_9FIRM</name>
<dbReference type="Gene3D" id="3.90.640.20">
    <property type="entry name" value="Heat-shock cognate protein, ATPase"/>
    <property type="match status" value="1"/>
</dbReference>
<dbReference type="RefSeq" id="WP_158423887.1">
    <property type="nucleotide sequence ID" value="NZ_JAOQJQ010000001.1"/>
</dbReference>